<dbReference type="InParanoid" id="A0A5J5F2H7"/>
<keyword evidence="1" id="KW-0175">Coiled coil</keyword>
<feature type="compositionally biased region" description="Low complexity" evidence="2">
    <location>
        <begin position="364"/>
        <end position="381"/>
    </location>
</feature>
<dbReference type="Proteomes" id="UP000326924">
    <property type="component" value="Unassembled WGS sequence"/>
</dbReference>
<feature type="region of interest" description="Disordered" evidence="2">
    <location>
        <begin position="355"/>
        <end position="488"/>
    </location>
</feature>
<feature type="region of interest" description="Disordered" evidence="2">
    <location>
        <begin position="254"/>
        <end position="281"/>
    </location>
</feature>
<dbReference type="AlphaFoldDB" id="A0A5J5F2H7"/>
<evidence type="ECO:0000256" key="2">
    <source>
        <dbReference type="SAM" id="MobiDB-lite"/>
    </source>
</evidence>
<gene>
    <name evidence="3" type="ORF">FN846DRAFT_583727</name>
</gene>
<dbReference type="OrthoDB" id="3357341at2759"/>
<protein>
    <submittedName>
        <fullName evidence="3">Uncharacterized protein</fullName>
    </submittedName>
</protein>
<evidence type="ECO:0000256" key="1">
    <source>
        <dbReference type="SAM" id="Coils"/>
    </source>
</evidence>
<evidence type="ECO:0000313" key="4">
    <source>
        <dbReference type="Proteomes" id="UP000326924"/>
    </source>
</evidence>
<comment type="caution">
    <text evidence="3">The sequence shown here is derived from an EMBL/GenBank/DDBJ whole genome shotgun (WGS) entry which is preliminary data.</text>
</comment>
<reference evidence="3 4" key="1">
    <citation type="submission" date="2019-09" db="EMBL/GenBank/DDBJ databases">
        <title>Draft genome of the ectomycorrhizal ascomycete Sphaerosporella brunnea.</title>
        <authorList>
            <consortium name="DOE Joint Genome Institute"/>
            <person name="Benucci G.M."/>
            <person name="Marozzi G."/>
            <person name="Antonielli L."/>
            <person name="Sanchez S."/>
            <person name="Marco P."/>
            <person name="Wang X."/>
            <person name="Falini L.B."/>
            <person name="Barry K."/>
            <person name="Haridas S."/>
            <person name="Lipzen A."/>
            <person name="Labutti K."/>
            <person name="Grigoriev I.V."/>
            <person name="Murat C."/>
            <person name="Martin F."/>
            <person name="Albertini E."/>
            <person name="Donnini D."/>
            <person name="Bonito G."/>
        </authorList>
    </citation>
    <scope>NUCLEOTIDE SEQUENCE [LARGE SCALE GENOMIC DNA]</scope>
    <source>
        <strain evidence="3 4">Sb_GMNB300</strain>
    </source>
</reference>
<sequence>MPLDENFPTYRYSHPTTTTTTTSKDATPTTTRIAFSSLGGPSQHLYTLTRSPTEANTYSITLSDAAFPDITYASLSCALSFSTSADSTPRVLRPSEFTLNLYNPSSAVTIIHKHSAIRGDYWQFRLPRSSFLPPTKSSIDASYRPPTPPANELLTFRWKKVGGLMTRPQLQCVLASHGKGDEPDLAVAMYYGLGDKAGKGEMSVYESNFRRVDCMDLKGLELVLVITARVINDVWWGDVAAAFNSPHVFAKQKGKSAAAPIPETIPKTTATTTTSTTDAQGRSFAQRFTALQSEDKILASPTPEELRVQRKIEKEQEEILRMLLAEEEAEKRRIEAETERLRRMVDAEKELLLQQQRQHEMQRRASVPPSPRQQQPRVVTYRPPPPRVVQPSRLGTVPRPHPAPMPPRMQSRPPVVGGWSAGVGLAAPQEGKRLDERSRRKSFLGLNFGGNGEEKEKEKKEKEKKEKEKEKDKKEKKGKLVKKQSSLW</sequence>
<accession>A0A5J5F2H7</accession>
<keyword evidence="4" id="KW-1185">Reference proteome</keyword>
<feature type="compositionally biased region" description="Low complexity" evidence="2">
    <location>
        <begin position="257"/>
        <end position="279"/>
    </location>
</feature>
<feature type="compositionally biased region" description="Low complexity" evidence="2">
    <location>
        <begin position="16"/>
        <end position="26"/>
    </location>
</feature>
<evidence type="ECO:0000313" key="3">
    <source>
        <dbReference type="EMBL" id="KAA8909963.1"/>
    </source>
</evidence>
<feature type="compositionally biased region" description="Basic and acidic residues" evidence="2">
    <location>
        <begin position="452"/>
        <end position="475"/>
    </location>
</feature>
<feature type="coiled-coil region" evidence="1">
    <location>
        <begin position="312"/>
        <end position="351"/>
    </location>
</feature>
<feature type="region of interest" description="Disordered" evidence="2">
    <location>
        <begin position="1"/>
        <end position="26"/>
    </location>
</feature>
<proteinExistence type="predicted"/>
<organism evidence="3 4">
    <name type="scientific">Sphaerosporella brunnea</name>
    <dbReference type="NCBI Taxonomy" id="1250544"/>
    <lineage>
        <taxon>Eukaryota</taxon>
        <taxon>Fungi</taxon>
        <taxon>Dikarya</taxon>
        <taxon>Ascomycota</taxon>
        <taxon>Pezizomycotina</taxon>
        <taxon>Pezizomycetes</taxon>
        <taxon>Pezizales</taxon>
        <taxon>Pyronemataceae</taxon>
        <taxon>Sphaerosporella</taxon>
    </lineage>
</organism>
<dbReference type="EMBL" id="VXIS01000052">
    <property type="protein sequence ID" value="KAA8909963.1"/>
    <property type="molecule type" value="Genomic_DNA"/>
</dbReference>
<name>A0A5J5F2H7_9PEZI</name>